<evidence type="ECO:0000313" key="2">
    <source>
        <dbReference type="Proteomes" id="UP000658225"/>
    </source>
</evidence>
<reference evidence="1" key="1">
    <citation type="submission" date="2020-10" db="EMBL/GenBank/DDBJ databases">
        <title>Genomic Encyclopedia of Type Strains, Phase IV (KMG-IV): sequencing the most valuable type-strain genomes for metagenomic binning, comparative biology and taxonomic classification.</title>
        <authorList>
            <person name="Goeker M."/>
        </authorList>
    </citation>
    <scope>NUCLEOTIDE SEQUENCE</scope>
    <source>
        <strain evidence="1">DSM 13886</strain>
    </source>
</reference>
<dbReference type="EMBL" id="JADBEL010000013">
    <property type="protein sequence ID" value="MBE1555394.1"/>
    <property type="molecule type" value="Genomic_DNA"/>
</dbReference>
<name>A0A927MIM2_9BACL</name>
<dbReference type="Proteomes" id="UP000658225">
    <property type="component" value="Unassembled WGS sequence"/>
</dbReference>
<evidence type="ECO:0000313" key="1">
    <source>
        <dbReference type="EMBL" id="MBE1555394.1"/>
    </source>
</evidence>
<proteinExistence type="predicted"/>
<keyword evidence="2" id="KW-1185">Reference proteome</keyword>
<dbReference type="AlphaFoldDB" id="A0A927MIM2"/>
<organism evidence="1 2">
    <name type="scientific">Sporosarcina limicola</name>
    <dbReference type="NCBI Taxonomy" id="34101"/>
    <lineage>
        <taxon>Bacteria</taxon>
        <taxon>Bacillati</taxon>
        <taxon>Bacillota</taxon>
        <taxon>Bacilli</taxon>
        <taxon>Bacillales</taxon>
        <taxon>Caryophanaceae</taxon>
        <taxon>Sporosarcina</taxon>
    </lineage>
</organism>
<protein>
    <submittedName>
        <fullName evidence="1">Uncharacterized protein</fullName>
    </submittedName>
</protein>
<gene>
    <name evidence="1" type="ORF">H4683_002499</name>
</gene>
<comment type="caution">
    <text evidence="1">The sequence shown here is derived from an EMBL/GenBank/DDBJ whole genome shotgun (WGS) entry which is preliminary data.</text>
</comment>
<accession>A0A927MIM2</accession>
<sequence>MKDRDFYLFSYAVISMNWDPIFLWLIFNAHKELNDECPPYIGDSPAPMKLFHDMAHFMAVRVIDGPTPEAWFPMNETVVQRLNDPDHSTDRRIRIGKFYSPLIVS</sequence>